<feature type="domain" description="Integrase catalytic" evidence="2">
    <location>
        <begin position="269"/>
        <end position="464"/>
    </location>
</feature>
<comment type="caution">
    <text evidence="3">The sequence shown here is derived from an EMBL/GenBank/DDBJ whole genome shotgun (WGS) entry which is preliminary data.</text>
</comment>
<dbReference type="EMBL" id="JACHHW010000006">
    <property type="protein sequence ID" value="MBB5188302.1"/>
    <property type="molecule type" value="Genomic_DNA"/>
</dbReference>
<reference evidence="3 4" key="1">
    <citation type="submission" date="2020-08" db="EMBL/GenBank/DDBJ databases">
        <title>Genomic Encyclopedia of Type Strains, Phase IV (KMG-IV): sequencing the most valuable type-strain genomes for metagenomic binning, comparative biology and taxonomic classification.</title>
        <authorList>
            <person name="Goeker M."/>
        </authorList>
    </citation>
    <scope>NUCLEOTIDE SEQUENCE [LARGE SCALE GENOMIC DNA]</scope>
    <source>
        <strain evidence="3 4">DSM 25701</strain>
    </source>
</reference>
<evidence type="ECO:0000256" key="1">
    <source>
        <dbReference type="SAM" id="MobiDB-lite"/>
    </source>
</evidence>
<evidence type="ECO:0000313" key="3">
    <source>
        <dbReference type="EMBL" id="MBB5188302.1"/>
    </source>
</evidence>
<dbReference type="GO" id="GO:0015074">
    <property type="term" value="P:DNA integration"/>
    <property type="evidence" value="ECO:0007669"/>
    <property type="project" value="InterPro"/>
</dbReference>
<evidence type="ECO:0000259" key="2">
    <source>
        <dbReference type="PROSITE" id="PS50994"/>
    </source>
</evidence>
<accession>A0A840R7D2</accession>
<dbReference type="RefSeq" id="WP_184463529.1">
    <property type="nucleotide sequence ID" value="NZ_JACHHW010000006.1"/>
</dbReference>
<feature type="region of interest" description="Disordered" evidence="1">
    <location>
        <begin position="628"/>
        <end position="658"/>
    </location>
</feature>
<sequence length="658" mass="74763">MTMQLTKMDDILDDGEFRVGNRYYIKDQGMFEIVSMPSAINAAVRLCKVNGKQQMNTGLPMLRHMLNLKQLLPSSRGITLKELNKDVVGLSPQGFFDFEYRVKIVKALLSLPTGSPKSVSKDEIRLITETHNQGAAAKGLTPRKAPSYPTARRWVRTYEQRDLFQDLAKEDHRALPRKKRLNSEANEILHATIKDFYAHWLQPSAEPVYCEYVRRCVEAHPELTDIERRKFIGSKSTFYRRLAACDQITIREKRVGRSNARKQMKWGGPTQIPNYIGGLVEIDSTQVDVFVKHEDFRFAYRPHLTVFLDVATRCVLAWDFSLSPPSGFKSARTLQKCVTRDDYLYRAIPTRFVGDHGPEFVSETFIRQCIVLGADPEFANPDHPDGKPHVESKFASANASFFHQVAGSTKGLDAKKRMNKPEKEAVYTLETLEQRFIAYLDMYHHSVHSGLEGMTPHQMWVQLMQDPIRAPRTLAPEDSVLIGYEIERRAVRKGRVSIHGLEWYTPGAAKLEADLKKSGRQAEVRVNPFDLGRVFICDPKDPRNTQHIGYAVKEKYQNGLTLEDHSAIRKNKAEWKKIYNDDIALAIRKADFYRILRNDAEDGVLDDLRAKQTSTAISTQRAAKALAAAKSVNAPRKSKQAPEPELPSDVGDLSDYLG</sequence>
<dbReference type="InterPro" id="IPR036397">
    <property type="entry name" value="RNaseH_sf"/>
</dbReference>
<dbReference type="SUPFAM" id="SSF53098">
    <property type="entry name" value="Ribonuclease H-like"/>
    <property type="match status" value="1"/>
</dbReference>
<name>A0A840R7D2_9GAMM</name>
<evidence type="ECO:0000313" key="4">
    <source>
        <dbReference type="Proteomes" id="UP000536640"/>
    </source>
</evidence>
<dbReference type="InterPro" id="IPR001584">
    <property type="entry name" value="Integrase_cat-core"/>
</dbReference>
<dbReference type="Gene3D" id="3.30.420.10">
    <property type="entry name" value="Ribonuclease H-like superfamily/Ribonuclease H"/>
    <property type="match status" value="1"/>
</dbReference>
<protein>
    <submittedName>
        <fullName evidence="3">Putative transposase</fullName>
    </submittedName>
</protein>
<dbReference type="InterPro" id="IPR012337">
    <property type="entry name" value="RNaseH-like_sf"/>
</dbReference>
<keyword evidence="4" id="KW-1185">Reference proteome</keyword>
<dbReference type="GO" id="GO:0003676">
    <property type="term" value="F:nucleic acid binding"/>
    <property type="evidence" value="ECO:0007669"/>
    <property type="project" value="InterPro"/>
</dbReference>
<dbReference type="Proteomes" id="UP000536640">
    <property type="component" value="Unassembled WGS sequence"/>
</dbReference>
<organism evidence="3 4">
    <name type="scientific">Zhongshania antarctica</name>
    <dbReference type="NCBI Taxonomy" id="641702"/>
    <lineage>
        <taxon>Bacteria</taxon>
        <taxon>Pseudomonadati</taxon>
        <taxon>Pseudomonadota</taxon>
        <taxon>Gammaproteobacteria</taxon>
        <taxon>Cellvibrionales</taxon>
        <taxon>Spongiibacteraceae</taxon>
        <taxon>Zhongshania</taxon>
    </lineage>
</organism>
<dbReference type="AlphaFoldDB" id="A0A840R7D2"/>
<dbReference type="PROSITE" id="PS50994">
    <property type="entry name" value="INTEGRASE"/>
    <property type="match status" value="1"/>
</dbReference>
<gene>
    <name evidence="3" type="ORF">HNQ57_002581</name>
</gene>
<proteinExistence type="predicted"/>